<dbReference type="Proteomes" id="UP000324222">
    <property type="component" value="Unassembled WGS sequence"/>
</dbReference>
<evidence type="ECO:0000313" key="1">
    <source>
        <dbReference type="EMBL" id="MPC78732.1"/>
    </source>
</evidence>
<organism evidence="1 2">
    <name type="scientific">Portunus trituberculatus</name>
    <name type="common">Swimming crab</name>
    <name type="synonym">Neptunus trituberculatus</name>
    <dbReference type="NCBI Taxonomy" id="210409"/>
    <lineage>
        <taxon>Eukaryota</taxon>
        <taxon>Metazoa</taxon>
        <taxon>Ecdysozoa</taxon>
        <taxon>Arthropoda</taxon>
        <taxon>Crustacea</taxon>
        <taxon>Multicrustacea</taxon>
        <taxon>Malacostraca</taxon>
        <taxon>Eumalacostraca</taxon>
        <taxon>Eucarida</taxon>
        <taxon>Decapoda</taxon>
        <taxon>Pleocyemata</taxon>
        <taxon>Brachyura</taxon>
        <taxon>Eubrachyura</taxon>
        <taxon>Portunoidea</taxon>
        <taxon>Portunidae</taxon>
        <taxon>Portuninae</taxon>
        <taxon>Portunus</taxon>
    </lineage>
</organism>
<protein>
    <submittedName>
        <fullName evidence="1">Uncharacterized protein</fullName>
    </submittedName>
</protein>
<proteinExistence type="predicted"/>
<dbReference type="EMBL" id="VSRR010049214">
    <property type="protein sequence ID" value="MPC78732.1"/>
    <property type="molecule type" value="Genomic_DNA"/>
</dbReference>
<sequence>MIETPRWRVWRRVEGEAGNIRPRQPALFTDPYATALWFIPDDIHCFNICDQYISRGKLAQVSLCAAAVPHHTRYVHHMSLLSVPTTYQASSRSLWLKKE</sequence>
<comment type="caution">
    <text evidence="1">The sequence shown here is derived from an EMBL/GenBank/DDBJ whole genome shotgun (WGS) entry which is preliminary data.</text>
</comment>
<dbReference type="AlphaFoldDB" id="A0A5B7I4M6"/>
<keyword evidence="2" id="KW-1185">Reference proteome</keyword>
<reference evidence="1 2" key="1">
    <citation type="submission" date="2019-05" db="EMBL/GenBank/DDBJ databases">
        <title>Another draft genome of Portunus trituberculatus and its Hox gene families provides insights of decapod evolution.</title>
        <authorList>
            <person name="Jeong J.-H."/>
            <person name="Song I."/>
            <person name="Kim S."/>
            <person name="Choi T."/>
            <person name="Kim D."/>
            <person name="Ryu S."/>
            <person name="Kim W."/>
        </authorList>
    </citation>
    <scope>NUCLEOTIDE SEQUENCE [LARGE SCALE GENOMIC DNA]</scope>
    <source>
        <tissue evidence="1">Muscle</tissue>
    </source>
</reference>
<accession>A0A5B7I4M6</accession>
<gene>
    <name evidence="1" type="ORF">E2C01_073229</name>
</gene>
<evidence type="ECO:0000313" key="2">
    <source>
        <dbReference type="Proteomes" id="UP000324222"/>
    </source>
</evidence>
<name>A0A5B7I4M6_PORTR</name>